<dbReference type="eggNOG" id="KOG4269">
    <property type="taxonomic scope" value="Eukaryota"/>
</dbReference>
<dbReference type="GO" id="GO:0007165">
    <property type="term" value="P:signal transduction"/>
    <property type="evidence" value="ECO:0007669"/>
    <property type="project" value="InterPro"/>
</dbReference>
<evidence type="ECO:0000313" key="4">
    <source>
        <dbReference type="EMBL" id="KNC51601.1"/>
    </source>
</evidence>
<dbReference type="Gene3D" id="1.10.555.10">
    <property type="entry name" value="Rho GTPase activation protein"/>
    <property type="match status" value="1"/>
</dbReference>
<proteinExistence type="predicted"/>
<dbReference type="RefSeq" id="XP_013756040.1">
    <property type="nucleotide sequence ID" value="XM_013900586.1"/>
</dbReference>
<keyword evidence="5" id="KW-1185">Reference proteome</keyword>
<evidence type="ECO:0000259" key="3">
    <source>
        <dbReference type="PROSITE" id="PS50238"/>
    </source>
</evidence>
<dbReference type="GO" id="GO:0005096">
    <property type="term" value="F:GTPase activator activity"/>
    <property type="evidence" value="ECO:0007669"/>
    <property type="project" value="UniProtKB-KW"/>
</dbReference>
<organism evidence="4 5">
    <name type="scientific">Thecamonas trahens ATCC 50062</name>
    <dbReference type="NCBI Taxonomy" id="461836"/>
    <lineage>
        <taxon>Eukaryota</taxon>
        <taxon>Apusozoa</taxon>
        <taxon>Apusomonadida</taxon>
        <taxon>Apusomonadidae</taxon>
        <taxon>Thecamonas</taxon>
    </lineage>
</organism>
<name>A0A0L0DHM5_THETB</name>
<dbReference type="GO" id="GO:0005737">
    <property type="term" value="C:cytoplasm"/>
    <property type="evidence" value="ECO:0007669"/>
    <property type="project" value="TreeGrafter"/>
</dbReference>
<dbReference type="EMBL" id="GL349468">
    <property type="protein sequence ID" value="KNC51601.1"/>
    <property type="molecule type" value="Genomic_DNA"/>
</dbReference>
<feature type="domain" description="Rho-GAP" evidence="3">
    <location>
        <begin position="266"/>
        <end position="462"/>
    </location>
</feature>
<dbReference type="CDD" id="cd00159">
    <property type="entry name" value="RhoGAP"/>
    <property type="match status" value="1"/>
</dbReference>
<dbReference type="InterPro" id="IPR000198">
    <property type="entry name" value="RhoGAP_dom"/>
</dbReference>
<dbReference type="Pfam" id="PF00620">
    <property type="entry name" value="RhoGAP"/>
    <property type="match status" value="1"/>
</dbReference>
<reference evidence="4 5" key="1">
    <citation type="submission" date="2010-05" db="EMBL/GenBank/DDBJ databases">
        <title>The Genome Sequence of Thecamonas trahens ATCC 50062.</title>
        <authorList>
            <consortium name="The Broad Institute Genome Sequencing Platform"/>
            <person name="Russ C."/>
            <person name="Cuomo C."/>
            <person name="Shea T."/>
            <person name="Young S.K."/>
            <person name="Zeng Q."/>
            <person name="Koehrsen M."/>
            <person name="Haas B."/>
            <person name="Borodovsky M."/>
            <person name="Guigo R."/>
            <person name="Alvarado L."/>
            <person name="Berlin A."/>
            <person name="Bochicchio J."/>
            <person name="Borenstein D."/>
            <person name="Chapman S."/>
            <person name="Chen Z."/>
            <person name="Freedman E."/>
            <person name="Gellesch M."/>
            <person name="Goldberg J."/>
            <person name="Griggs A."/>
            <person name="Gujja S."/>
            <person name="Heilman E."/>
            <person name="Heiman D."/>
            <person name="Hepburn T."/>
            <person name="Howarth C."/>
            <person name="Jen D."/>
            <person name="Larson L."/>
            <person name="Mehta T."/>
            <person name="Park D."/>
            <person name="Pearson M."/>
            <person name="Roberts A."/>
            <person name="Saif S."/>
            <person name="Shenoy N."/>
            <person name="Sisk P."/>
            <person name="Stolte C."/>
            <person name="Sykes S."/>
            <person name="Thomson T."/>
            <person name="Walk T."/>
            <person name="White J."/>
            <person name="Yandava C."/>
            <person name="Burger G."/>
            <person name="Gray M.W."/>
            <person name="Holland P.W.H."/>
            <person name="King N."/>
            <person name="Lang F.B.F."/>
            <person name="Roger A.J."/>
            <person name="Ruiz-Trillo I."/>
            <person name="Lander E."/>
            <person name="Nusbaum C."/>
        </authorList>
    </citation>
    <scope>NUCLEOTIDE SEQUENCE [LARGE SCALE GENOMIC DNA]</scope>
    <source>
        <strain evidence="4 5">ATCC 50062</strain>
    </source>
</reference>
<evidence type="ECO:0000313" key="5">
    <source>
        <dbReference type="Proteomes" id="UP000054408"/>
    </source>
</evidence>
<protein>
    <recommendedName>
        <fullName evidence="3">Rho-GAP domain-containing protein</fullName>
    </recommendedName>
</protein>
<gene>
    <name evidence="4" type="ORF">AMSG_12076</name>
</gene>
<feature type="region of interest" description="Disordered" evidence="2">
    <location>
        <begin position="1"/>
        <end position="37"/>
    </location>
</feature>
<dbReference type="OrthoDB" id="185175at2759"/>
<dbReference type="SMART" id="SM00324">
    <property type="entry name" value="RhoGAP"/>
    <property type="match status" value="1"/>
</dbReference>
<feature type="compositionally biased region" description="Low complexity" evidence="2">
    <location>
        <begin position="28"/>
        <end position="37"/>
    </location>
</feature>
<accession>A0A0L0DHM5</accession>
<feature type="compositionally biased region" description="Basic residues" evidence="2">
    <location>
        <begin position="1"/>
        <end position="27"/>
    </location>
</feature>
<dbReference type="Proteomes" id="UP000054408">
    <property type="component" value="Unassembled WGS sequence"/>
</dbReference>
<sequence length="462" mass="49232">MSKKSSKKSGKSSKSSKKSSKKSKSTKSSKASSVAPGFGFGGYPGYGYGQQFGGFPQQQFGGFPQQQFGGEFSQFGGFPQQQQFGGEFSQFGGFPQQQQFGGEFSQFGGFPQQQQFGGEFSQFGGFPQQQQFGGFPQQFGGFPQQQFGGYPVADGSGYEAQQFGGYGQQFGGFPQQQFGGFPQQQFGGFPQQQFGGYGQYPGYGYGEPDVAQNDNIWQALVEQAYEWFVEMATAFGLGPSHPGTSDEVAGASGTSGDDRLPTISGLPLAVVVAINPSQAQPGVPELLAAALDFVEANALDEEGLFRINGYIRQRKQALAALDPQMLAGARVQFLVDPASATDSGTDAVVRDGETVLITLPCVHTVASLVKHIIRALPEPLINDDAVRILTSDNDGTGARWELLEAAIPFEAYALLKRLARHLAAVVAHEASNRMSASAISIVFAGTMDVPREAVIGLLQEAL</sequence>
<dbReference type="GeneID" id="25569991"/>
<dbReference type="PANTHER" id="PTHR23176:SF0">
    <property type="entry name" value="RHO GTPASE ACTIVATING PROTEIN AT 19D, ISOFORM D"/>
    <property type="match status" value="1"/>
</dbReference>
<dbReference type="AlphaFoldDB" id="A0A0L0DHM5"/>
<evidence type="ECO:0000256" key="2">
    <source>
        <dbReference type="SAM" id="MobiDB-lite"/>
    </source>
</evidence>
<dbReference type="InterPro" id="IPR008936">
    <property type="entry name" value="Rho_GTPase_activation_prot"/>
</dbReference>
<evidence type="ECO:0000256" key="1">
    <source>
        <dbReference type="ARBA" id="ARBA00022468"/>
    </source>
</evidence>
<dbReference type="PANTHER" id="PTHR23176">
    <property type="entry name" value="RHO/RAC/CDC GTPASE-ACTIVATING PROTEIN"/>
    <property type="match status" value="1"/>
</dbReference>
<dbReference type="SUPFAM" id="SSF48350">
    <property type="entry name" value="GTPase activation domain, GAP"/>
    <property type="match status" value="1"/>
</dbReference>
<dbReference type="PROSITE" id="PS50238">
    <property type="entry name" value="RHOGAP"/>
    <property type="match status" value="1"/>
</dbReference>
<keyword evidence="1" id="KW-0343">GTPase activation</keyword>
<dbReference type="InterPro" id="IPR050729">
    <property type="entry name" value="Rho-GAP"/>
</dbReference>